<evidence type="ECO:0000259" key="1">
    <source>
        <dbReference type="Pfam" id="PF01370"/>
    </source>
</evidence>
<gene>
    <name evidence="2" type="ORF">FSW04_16325</name>
</gene>
<reference evidence="2 3" key="1">
    <citation type="journal article" date="2018" name="J. Microbiol.">
        <title>Baekduia soli gen. nov., sp. nov., a novel bacterium isolated from the soil of Baekdu Mountain and proposal of a novel family name, Baekduiaceae fam. nov.</title>
        <authorList>
            <person name="An D.S."/>
            <person name="Siddiqi M.Z."/>
            <person name="Kim K.H."/>
            <person name="Yu H.S."/>
            <person name="Im W.T."/>
        </authorList>
    </citation>
    <scope>NUCLEOTIDE SEQUENCE [LARGE SCALE GENOMIC DNA]</scope>
    <source>
        <strain evidence="2 3">BR7-21</strain>
    </source>
</reference>
<dbReference type="SUPFAM" id="SSF51735">
    <property type="entry name" value="NAD(P)-binding Rossmann-fold domains"/>
    <property type="match status" value="1"/>
</dbReference>
<dbReference type="InterPro" id="IPR001509">
    <property type="entry name" value="Epimerase_deHydtase"/>
</dbReference>
<proteinExistence type="predicted"/>
<dbReference type="PANTHER" id="PTHR43245:SF13">
    <property type="entry name" value="UDP-D-APIOSE_UDP-D-XYLOSE SYNTHASE 2"/>
    <property type="match status" value="1"/>
</dbReference>
<dbReference type="KEGG" id="bsol:FSW04_16325"/>
<keyword evidence="3" id="KW-1185">Reference proteome</keyword>
<protein>
    <submittedName>
        <fullName evidence="2">NAD-dependent epimerase/dehydratase family protein</fullName>
    </submittedName>
</protein>
<dbReference type="RefSeq" id="WP_146921133.1">
    <property type="nucleotide sequence ID" value="NZ_CP042430.1"/>
</dbReference>
<dbReference type="InterPro" id="IPR050177">
    <property type="entry name" value="Lipid_A_modif_metabolic_enz"/>
</dbReference>
<evidence type="ECO:0000313" key="2">
    <source>
        <dbReference type="EMBL" id="QEC48985.1"/>
    </source>
</evidence>
<feature type="domain" description="NAD-dependent epimerase/dehydratase" evidence="1">
    <location>
        <begin position="170"/>
        <end position="278"/>
    </location>
</feature>
<dbReference type="Pfam" id="PF01370">
    <property type="entry name" value="Epimerase"/>
    <property type="match status" value="2"/>
</dbReference>
<organism evidence="2 3">
    <name type="scientific">Baekduia soli</name>
    <dbReference type="NCBI Taxonomy" id="496014"/>
    <lineage>
        <taxon>Bacteria</taxon>
        <taxon>Bacillati</taxon>
        <taxon>Actinomycetota</taxon>
        <taxon>Thermoleophilia</taxon>
        <taxon>Solirubrobacterales</taxon>
        <taxon>Baekduiaceae</taxon>
        <taxon>Baekduia</taxon>
    </lineage>
</organism>
<sequence length="355" mass="37027">MRILVTGGAGFVGSHIADQLLEAGHEVRIVDALLPTAHDGGPPWLPAGAEVVTADLRDPEVAAAAVAGVGAVCHQASMVGLGADIMDIADYVAHNDLATAVLLRALARRSFAGRIVLASSMVVYGEGRYACPEHGLVAPGPRATADLDAGRFEPPCHRCGRPLVPQAVPEDAPADPRNVYAATKLHQEHLLAAFAREQDGVDVTALRYHNVYGPRMPRDTPYAGVASIFRSALERGEAPSVFEDGAQIRDFVHVGDVARANVLALGCEEPAPGAYNIASGVPRTVGDMARALAAALPGAPEPVVTGAYRRGDVRHVFASPQRAAEVLGFRARVGLEEGMAEFAHAPLRLPAVGGG</sequence>
<evidence type="ECO:0000313" key="3">
    <source>
        <dbReference type="Proteomes" id="UP000321805"/>
    </source>
</evidence>
<dbReference type="PANTHER" id="PTHR43245">
    <property type="entry name" value="BIFUNCTIONAL POLYMYXIN RESISTANCE PROTEIN ARNA"/>
    <property type="match status" value="1"/>
</dbReference>
<name>A0A5B8U7T0_9ACTN</name>
<dbReference type="Proteomes" id="UP000321805">
    <property type="component" value="Chromosome"/>
</dbReference>
<accession>A0A5B8U7T0</accession>
<dbReference type="InterPro" id="IPR036291">
    <property type="entry name" value="NAD(P)-bd_dom_sf"/>
</dbReference>
<dbReference type="OrthoDB" id="9801785at2"/>
<dbReference type="EMBL" id="CP042430">
    <property type="protein sequence ID" value="QEC48985.1"/>
    <property type="molecule type" value="Genomic_DNA"/>
</dbReference>
<feature type="domain" description="NAD-dependent epimerase/dehydratase" evidence="1">
    <location>
        <begin position="3"/>
        <end position="129"/>
    </location>
</feature>
<dbReference type="Gene3D" id="3.40.50.720">
    <property type="entry name" value="NAD(P)-binding Rossmann-like Domain"/>
    <property type="match status" value="1"/>
</dbReference>
<dbReference type="AlphaFoldDB" id="A0A5B8U7T0"/>